<accession>A0A5D4RZ47</accession>
<name>A0A5D4RZ47_9BACI</name>
<dbReference type="InterPro" id="IPR009589">
    <property type="entry name" value="PH_YyaB-like"/>
</dbReference>
<evidence type="ECO:0000313" key="4">
    <source>
        <dbReference type="Proteomes" id="UP000322997"/>
    </source>
</evidence>
<proteinExistence type="predicted"/>
<evidence type="ECO:0000259" key="2">
    <source>
        <dbReference type="Pfam" id="PF06713"/>
    </source>
</evidence>
<comment type="caution">
    <text evidence="3">The sequence shown here is derived from an EMBL/GenBank/DDBJ whole genome shotgun (WGS) entry which is preliminary data.</text>
</comment>
<evidence type="ECO:0000256" key="1">
    <source>
        <dbReference type="SAM" id="Phobius"/>
    </source>
</evidence>
<keyword evidence="1" id="KW-0812">Transmembrane</keyword>
<gene>
    <name evidence="3" type="ORF">FZC83_08125</name>
</gene>
<feature type="transmembrane region" description="Helical" evidence="1">
    <location>
        <begin position="9"/>
        <end position="31"/>
    </location>
</feature>
<dbReference type="GO" id="GO:0030153">
    <property type="term" value="P:bacteriocin immunity"/>
    <property type="evidence" value="ECO:0007669"/>
    <property type="project" value="InterPro"/>
</dbReference>
<feature type="transmembrane region" description="Helical" evidence="1">
    <location>
        <begin position="43"/>
        <end position="65"/>
    </location>
</feature>
<feature type="domain" description="Uncharacterized protein YyaB-like PH" evidence="2">
    <location>
        <begin position="61"/>
        <end position="134"/>
    </location>
</feature>
<dbReference type="Pfam" id="PF06713">
    <property type="entry name" value="bPH_4"/>
    <property type="match status" value="1"/>
</dbReference>
<organism evidence="3 4">
    <name type="scientific">Rossellomorea marisflavi</name>
    <dbReference type="NCBI Taxonomy" id="189381"/>
    <lineage>
        <taxon>Bacteria</taxon>
        <taxon>Bacillati</taxon>
        <taxon>Bacillota</taxon>
        <taxon>Bacilli</taxon>
        <taxon>Bacillales</taxon>
        <taxon>Bacillaceae</taxon>
        <taxon>Rossellomorea</taxon>
    </lineage>
</organism>
<dbReference type="AlphaFoldDB" id="A0A5D4RZ47"/>
<dbReference type="RefSeq" id="WP_053428468.1">
    <property type="nucleotide sequence ID" value="NZ_CP128801.1"/>
</dbReference>
<dbReference type="Proteomes" id="UP000322997">
    <property type="component" value="Unassembled WGS sequence"/>
</dbReference>
<dbReference type="OrthoDB" id="6658731at2"/>
<keyword evidence="1" id="KW-1133">Transmembrane helix</keyword>
<evidence type="ECO:0000313" key="3">
    <source>
        <dbReference type="EMBL" id="TYS54906.1"/>
    </source>
</evidence>
<reference evidence="3 4" key="1">
    <citation type="submission" date="2019-08" db="EMBL/GenBank/DDBJ databases">
        <title>Bacillus genomes from the desert of Cuatro Cienegas, Coahuila.</title>
        <authorList>
            <person name="Olmedo-Alvarez G."/>
        </authorList>
    </citation>
    <scope>NUCLEOTIDE SEQUENCE [LARGE SCALE GENOMIC DNA]</scope>
    <source>
        <strain evidence="3 4">CH108_3D</strain>
    </source>
</reference>
<sequence>MKYPSKVDLWLAILIWGSMLGTIGIGLYAIFYESSSYWEVMFLLLSCVLLPLFILWGCLTTYYLLSDTHLIIRYGPFKKRVPLDRITSVKKTSNPLSSPALSLKRLEISYNTYDMVLISPKDRDAFIKVLSERCEQLTSLRRI</sequence>
<dbReference type="EMBL" id="VTEQ01000002">
    <property type="protein sequence ID" value="TYS54906.1"/>
    <property type="molecule type" value="Genomic_DNA"/>
</dbReference>
<protein>
    <submittedName>
        <fullName evidence="3">PH domain-containing protein</fullName>
    </submittedName>
</protein>
<keyword evidence="1" id="KW-0472">Membrane</keyword>